<name>A0A938YHF4_9ACTN</name>
<dbReference type="RefSeq" id="WP_205262627.1">
    <property type="nucleotide sequence ID" value="NZ_JAERWK010000034.1"/>
</dbReference>
<reference evidence="2" key="1">
    <citation type="submission" date="2021-01" db="EMBL/GenBank/DDBJ databases">
        <title>YIM 132084 draft genome.</title>
        <authorList>
            <person name="An D."/>
        </authorList>
    </citation>
    <scope>NUCLEOTIDE SEQUENCE</scope>
    <source>
        <strain evidence="2">YIM 132084</strain>
    </source>
</reference>
<evidence type="ECO:0000313" key="3">
    <source>
        <dbReference type="Proteomes" id="UP000663792"/>
    </source>
</evidence>
<evidence type="ECO:0000256" key="1">
    <source>
        <dbReference type="SAM" id="MobiDB-lite"/>
    </source>
</evidence>
<dbReference type="EMBL" id="JAERWK010000034">
    <property type="protein sequence ID" value="MBM9469663.1"/>
    <property type="molecule type" value="Genomic_DNA"/>
</dbReference>
<comment type="caution">
    <text evidence="2">The sequence shown here is derived from an EMBL/GenBank/DDBJ whole genome shotgun (WGS) entry which is preliminary data.</text>
</comment>
<gene>
    <name evidence="2" type="ORF">JL106_20460</name>
</gene>
<evidence type="ECO:0000313" key="2">
    <source>
        <dbReference type="EMBL" id="MBM9469663.1"/>
    </source>
</evidence>
<feature type="compositionally biased region" description="Basic and acidic residues" evidence="1">
    <location>
        <begin position="350"/>
        <end position="363"/>
    </location>
</feature>
<dbReference type="AlphaFoldDB" id="A0A938YHF4"/>
<proteinExistence type="predicted"/>
<organism evidence="2 3">
    <name type="scientific">Nakamurella leprariae</name>
    <dbReference type="NCBI Taxonomy" id="2803911"/>
    <lineage>
        <taxon>Bacteria</taxon>
        <taxon>Bacillati</taxon>
        <taxon>Actinomycetota</taxon>
        <taxon>Actinomycetes</taxon>
        <taxon>Nakamurellales</taxon>
        <taxon>Nakamurellaceae</taxon>
        <taxon>Nakamurella</taxon>
    </lineage>
</organism>
<dbReference type="Proteomes" id="UP000663792">
    <property type="component" value="Unassembled WGS sequence"/>
</dbReference>
<protein>
    <submittedName>
        <fullName evidence="2">Uncharacterized protein</fullName>
    </submittedName>
</protein>
<sequence length="489" mass="52469">MSAEDDQAAAIDLARAPRGELAAAQLVTAVADTGDLAERHYLELKGPPDLATKVNKAKVAKFILGAANRLPDRAAEAFEGYGVMIVGITKQGIEGVPPIEMLALSQVIQPFLGAAGPHWDVVRVPAQGSTNQVLVILVDPPKVGQPPFICRSNGEGLQSGRIYYRGDGETREANADELDLLMARGASRPPAPVELDVAVVGTVVPLIVDEQTVDDLVTNARQRLLAALPKPEPKQSPATGFAMGSSDGFRAAMGASSALSRLLADQTSAASHLAAFTATEEPEKRSEDEYRAEIDAWEERFRAAWAEAVELFAVHALPANEVTVVNKTQTFLHDVEVKLHLDGAVEAEERQGYGDGPDWRDLKLPSPPRKWGPMKRDLGLHAGYSAGLAASIASQPYMPRPYLPPDASWKTTGSVDVEVVVGDLRPDATFQTDDGDAVLVIRGETPDQIQGTWTATARGYNQVFTGAVHVTIAEPTHLTNLVRDFFNLD</sequence>
<accession>A0A938YHF4</accession>
<feature type="region of interest" description="Disordered" evidence="1">
    <location>
        <begin position="350"/>
        <end position="370"/>
    </location>
</feature>
<keyword evidence="3" id="KW-1185">Reference proteome</keyword>